<evidence type="ECO:0000256" key="3">
    <source>
        <dbReference type="ARBA" id="ARBA00022692"/>
    </source>
</evidence>
<dbReference type="InterPro" id="IPR036259">
    <property type="entry name" value="MFS_trans_sf"/>
</dbReference>
<evidence type="ECO:0000256" key="2">
    <source>
        <dbReference type="ARBA" id="ARBA00022448"/>
    </source>
</evidence>
<feature type="domain" description="Major facilitator superfamily (MFS) profile" evidence="7">
    <location>
        <begin position="1"/>
        <end position="396"/>
    </location>
</feature>
<accession>A0ABR9IA41</accession>
<keyword evidence="9" id="KW-1185">Reference proteome</keyword>
<organism evidence="8 9">
    <name type="scientific">Amycolatopsis lexingtonensis</name>
    <dbReference type="NCBI Taxonomy" id="218822"/>
    <lineage>
        <taxon>Bacteria</taxon>
        <taxon>Bacillati</taxon>
        <taxon>Actinomycetota</taxon>
        <taxon>Actinomycetes</taxon>
        <taxon>Pseudonocardiales</taxon>
        <taxon>Pseudonocardiaceae</taxon>
        <taxon>Amycolatopsis</taxon>
    </lineage>
</organism>
<dbReference type="EMBL" id="JADBEG010000001">
    <property type="protein sequence ID" value="MBE1500052.1"/>
    <property type="molecule type" value="Genomic_DNA"/>
</dbReference>
<feature type="transmembrane region" description="Helical" evidence="6">
    <location>
        <begin position="303"/>
        <end position="330"/>
    </location>
</feature>
<gene>
    <name evidence="8" type="ORF">H4696_007152</name>
</gene>
<feature type="transmembrane region" description="Helical" evidence="6">
    <location>
        <begin position="31"/>
        <end position="49"/>
    </location>
</feature>
<dbReference type="Pfam" id="PF07690">
    <property type="entry name" value="MFS_1"/>
    <property type="match status" value="1"/>
</dbReference>
<feature type="transmembrane region" description="Helical" evidence="6">
    <location>
        <begin position="116"/>
        <end position="135"/>
    </location>
</feature>
<dbReference type="InterPro" id="IPR020846">
    <property type="entry name" value="MFS_dom"/>
</dbReference>
<feature type="transmembrane region" description="Helical" evidence="6">
    <location>
        <begin position="141"/>
        <end position="162"/>
    </location>
</feature>
<feature type="transmembrane region" description="Helical" evidence="6">
    <location>
        <begin position="56"/>
        <end position="80"/>
    </location>
</feature>
<keyword evidence="4 6" id="KW-1133">Transmembrane helix</keyword>
<dbReference type="PROSITE" id="PS50850">
    <property type="entry name" value="MFS"/>
    <property type="match status" value="1"/>
</dbReference>
<comment type="subcellular location">
    <subcellularLocation>
        <location evidence="1">Cell membrane</location>
        <topology evidence="1">Multi-pass membrane protein</topology>
    </subcellularLocation>
</comment>
<evidence type="ECO:0000256" key="1">
    <source>
        <dbReference type="ARBA" id="ARBA00004651"/>
    </source>
</evidence>
<feature type="transmembrane region" description="Helical" evidence="6">
    <location>
        <begin position="183"/>
        <end position="202"/>
    </location>
</feature>
<evidence type="ECO:0000256" key="6">
    <source>
        <dbReference type="SAM" id="Phobius"/>
    </source>
</evidence>
<comment type="caution">
    <text evidence="8">The sequence shown here is derived from an EMBL/GenBank/DDBJ whole genome shotgun (WGS) entry which is preliminary data.</text>
</comment>
<dbReference type="SUPFAM" id="SSF103473">
    <property type="entry name" value="MFS general substrate transporter"/>
    <property type="match status" value="1"/>
</dbReference>
<evidence type="ECO:0000259" key="7">
    <source>
        <dbReference type="PROSITE" id="PS50850"/>
    </source>
</evidence>
<protein>
    <submittedName>
        <fullName evidence="8">MFS family permease</fullName>
    </submittedName>
</protein>
<feature type="transmembrane region" description="Helical" evidence="6">
    <location>
        <begin position="208"/>
        <end position="227"/>
    </location>
</feature>
<feature type="transmembrane region" description="Helical" evidence="6">
    <location>
        <begin position="86"/>
        <end position="104"/>
    </location>
</feature>
<feature type="transmembrane region" description="Helical" evidence="6">
    <location>
        <begin position="375"/>
        <end position="395"/>
    </location>
</feature>
<dbReference type="PANTHER" id="PTHR42718:SF9">
    <property type="entry name" value="MAJOR FACILITATOR SUPERFAMILY MULTIDRUG TRANSPORTER MFSC"/>
    <property type="match status" value="1"/>
</dbReference>
<keyword evidence="5 6" id="KW-0472">Membrane</keyword>
<evidence type="ECO:0000256" key="5">
    <source>
        <dbReference type="ARBA" id="ARBA00023136"/>
    </source>
</evidence>
<evidence type="ECO:0000313" key="8">
    <source>
        <dbReference type="EMBL" id="MBE1500052.1"/>
    </source>
</evidence>
<feature type="transmembrane region" description="Helical" evidence="6">
    <location>
        <begin position="279"/>
        <end position="297"/>
    </location>
</feature>
<dbReference type="InterPro" id="IPR011701">
    <property type="entry name" value="MFS"/>
</dbReference>
<dbReference type="PANTHER" id="PTHR42718">
    <property type="entry name" value="MAJOR FACILITATOR SUPERFAMILY MULTIDRUG TRANSPORTER MFSC"/>
    <property type="match status" value="1"/>
</dbReference>
<dbReference type="Gene3D" id="1.20.1720.10">
    <property type="entry name" value="Multidrug resistance protein D"/>
    <property type="match status" value="1"/>
</dbReference>
<evidence type="ECO:0000256" key="4">
    <source>
        <dbReference type="ARBA" id="ARBA00022989"/>
    </source>
</evidence>
<dbReference type="Proteomes" id="UP000631670">
    <property type="component" value="Unassembled WGS sequence"/>
</dbReference>
<name>A0ABR9IA41_9PSEU</name>
<proteinExistence type="predicted"/>
<evidence type="ECO:0000313" key="9">
    <source>
        <dbReference type="Proteomes" id="UP000631670"/>
    </source>
</evidence>
<feature type="transmembrane region" description="Helical" evidence="6">
    <location>
        <begin position="351"/>
        <end position="369"/>
    </location>
</feature>
<sequence>MALLDVSVVSVALPTMQRTLGASFSGLQWIVDGYTVALTAVILSGGTLGDRYGRKLVYLSGLTVFTVASVGCALAPTLGWLVAARFVQGFAASAVIPGAVALLAHAFPEPAARARVMGLWGTVAGCALVLGPLVGGPLTDAFGWPSIFLINVPIGLAAVLTGRRGITESRDPAHGALDLTGQVLGALWIGLLTFAVIEAGRLGASPSVLVTGAFGLVALVAFVVVELRVPHPMLPVRLFARTRFSVSEAGVQMLPYVLANVVAAFTAGRLSARYGAERLLPVSYLVAGVGSFAFLLLDASTPYWLVAVAFAVAGAGVGLSVTPSNIVGLARLPGHRSGIASATVNAARQTGTALGVAALGALVAAGPTLPGGLYLAMAVAGVVLLSVTVLTAATLRRAG</sequence>
<keyword evidence="3 6" id="KW-0812">Transmembrane</keyword>
<dbReference type="CDD" id="cd17321">
    <property type="entry name" value="MFS_MMR_MDR_like"/>
    <property type="match status" value="1"/>
</dbReference>
<keyword evidence="2" id="KW-0813">Transport</keyword>
<reference evidence="8 9" key="1">
    <citation type="submission" date="2020-10" db="EMBL/GenBank/DDBJ databases">
        <title>Sequencing the genomes of 1000 actinobacteria strains.</title>
        <authorList>
            <person name="Klenk H.-P."/>
        </authorList>
    </citation>
    <scope>NUCLEOTIDE SEQUENCE [LARGE SCALE GENOMIC DNA]</scope>
    <source>
        <strain evidence="8 9">DSM 44653</strain>
    </source>
</reference>